<protein>
    <submittedName>
        <fullName evidence="1">Uncharacterized protein</fullName>
    </submittedName>
</protein>
<dbReference type="RefSeq" id="WP_133820663.1">
    <property type="nucleotide sequence ID" value="NZ_SNZH01000015.1"/>
</dbReference>
<evidence type="ECO:0000313" key="2">
    <source>
        <dbReference type="Proteomes" id="UP000295293"/>
    </source>
</evidence>
<dbReference type="Proteomes" id="UP000295293">
    <property type="component" value="Unassembled WGS sequence"/>
</dbReference>
<dbReference type="AlphaFoldDB" id="A0A4R6YPS3"/>
<dbReference type="OrthoDB" id="8479788at2"/>
<evidence type="ECO:0000313" key="1">
    <source>
        <dbReference type="EMBL" id="TDR39664.1"/>
    </source>
</evidence>
<keyword evidence="2" id="KW-1185">Reference proteome</keyword>
<name>A0A4R6YPS3_9GAMM</name>
<organism evidence="1 2">
    <name type="scientific">Tahibacter aquaticus</name>
    <dbReference type="NCBI Taxonomy" id="520092"/>
    <lineage>
        <taxon>Bacteria</taxon>
        <taxon>Pseudomonadati</taxon>
        <taxon>Pseudomonadota</taxon>
        <taxon>Gammaproteobacteria</taxon>
        <taxon>Lysobacterales</taxon>
        <taxon>Rhodanobacteraceae</taxon>
        <taxon>Tahibacter</taxon>
    </lineage>
</organism>
<dbReference type="EMBL" id="SNZH01000015">
    <property type="protein sequence ID" value="TDR39664.1"/>
    <property type="molecule type" value="Genomic_DNA"/>
</dbReference>
<comment type="caution">
    <text evidence="1">The sequence shown here is derived from an EMBL/GenBank/DDBJ whole genome shotgun (WGS) entry which is preliminary data.</text>
</comment>
<sequence length="204" mass="23062">MAKQDPLSSALATVDHVLRQRFPDDFDKRCMYAAFGLRALLRRTGIGSEIVGGRYTCFVVSADLQHASHQGFGTGSNDQASHYWVEAQGYLLDPGPHYLPLRSSFPAAPIPMVRWPLASPIPHFMRYQEQARYHQEAKLRSSQEIQDRMNQFLAACEEARTDVATPCWQLKGMESLRYAAGNRDRWALGALRFIAEYPPSSLPF</sequence>
<reference evidence="1 2" key="1">
    <citation type="submission" date="2019-03" db="EMBL/GenBank/DDBJ databases">
        <title>Genomic Encyclopedia of Type Strains, Phase IV (KMG-IV): sequencing the most valuable type-strain genomes for metagenomic binning, comparative biology and taxonomic classification.</title>
        <authorList>
            <person name="Goeker M."/>
        </authorList>
    </citation>
    <scope>NUCLEOTIDE SEQUENCE [LARGE SCALE GENOMIC DNA]</scope>
    <source>
        <strain evidence="1 2">DSM 21667</strain>
    </source>
</reference>
<gene>
    <name evidence="1" type="ORF">DFR29_11552</name>
</gene>
<accession>A0A4R6YPS3</accession>
<proteinExistence type="predicted"/>